<dbReference type="PANTHER" id="PTHR43968:SF6">
    <property type="entry name" value="GLUTATHIONE S-TRANSFERASE OMEGA"/>
    <property type="match status" value="1"/>
</dbReference>
<dbReference type="SUPFAM" id="SSF47616">
    <property type="entry name" value="GST C-terminal domain-like"/>
    <property type="match status" value="1"/>
</dbReference>
<evidence type="ECO:0000313" key="2">
    <source>
        <dbReference type="EMBL" id="VAW66858.1"/>
    </source>
</evidence>
<evidence type="ECO:0000259" key="1">
    <source>
        <dbReference type="PROSITE" id="PS50404"/>
    </source>
</evidence>
<dbReference type="GO" id="GO:0016740">
    <property type="term" value="F:transferase activity"/>
    <property type="evidence" value="ECO:0007669"/>
    <property type="project" value="UniProtKB-KW"/>
</dbReference>
<accession>A0A3B0XF07</accession>
<dbReference type="InterPro" id="IPR050983">
    <property type="entry name" value="GST_Omega/HSP26"/>
</dbReference>
<organism evidence="2">
    <name type="scientific">hydrothermal vent metagenome</name>
    <dbReference type="NCBI Taxonomy" id="652676"/>
    <lineage>
        <taxon>unclassified sequences</taxon>
        <taxon>metagenomes</taxon>
        <taxon>ecological metagenomes</taxon>
    </lineage>
</organism>
<dbReference type="Gene3D" id="1.20.1050.10">
    <property type="match status" value="1"/>
</dbReference>
<feature type="domain" description="GST N-terminal" evidence="1">
    <location>
        <begin position="5"/>
        <end position="84"/>
    </location>
</feature>
<dbReference type="PANTHER" id="PTHR43968">
    <property type="match status" value="1"/>
</dbReference>
<proteinExistence type="predicted"/>
<dbReference type="SUPFAM" id="SSF52833">
    <property type="entry name" value="Thioredoxin-like"/>
    <property type="match status" value="1"/>
</dbReference>
<dbReference type="InterPro" id="IPR036249">
    <property type="entry name" value="Thioredoxin-like_sf"/>
</dbReference>
<name>A0A3B0XF07_9ZZZZ</name>
<protein>
    <submittedName>
        <fullName evidence="2">Glutathione S-transferase domain protein</fullName>
    </submittedName>
</protein>
<keyword evidence="2" id="KW-0808">Transferase</keyword>
<dbReference type="Pfam" id="PF13410">
    <property type="entry name" value="GST_C_2"/>
    <property type="match status" value="1"/>
</dbReference>
<dbReference type="CDD" id="cd03060">
    <property type="entry name" value="GST_N_Omega_like"/>
    <property type="match status" value="1"/>
</dbReference>
<sequence length="218" mass="26241">MHSLQLPILYTFRRCPYAIRARLAIRYSQLQVELREIELKNKPAELLQASAKATVPVLILNEQTVIDESLDIMHWSLHQYDPENWLQTSHNKKINFLIQHNDAQFKIDLDHYKYADRFPLHAPHYYRQQGERFLIQLEKRLNQHQFLINHCVSIADIALFPFIRQFAYVDIKWFETSPYPKLRSWLSYWLESELFLSIMKKHPVWQSSTKNKPHPIIF</sequence>
<dbReference type="GO" id="GO:0005737">
    <property type="term" value="C:cytoplasm"/>
    <property type="evidence" value="ECO:0007669"/>
    <property type="project" value="TreeGrafter"/>
</dbReference>
<dbReference type="Gene3D" id="3.40.30.10">
    <property type="entry name" value="Glutaredoxin"/>
    <property type="match status" value="1"/>
</dbReference>
<dbReference type="InterPro" id="IPR036282">
    <property type="entry name" value="Glutathione-S-Trfase_C_sf"/>
</dbReference>
<dbReference type="CDD" id="cd03196">
    <property type="entry name" value="GST_C_5"/>
    <property type="match status" value="1"/>
</dbReference>
<dbReference type="Pfam" id="PF13417">
    <property type="entry name" value="GST_N_3"/>
    <property type="match status" value="1"/>
</dbReference>
<dbReference type="PROSITE" id="PS50404">
    <property type="entry name" value="GST_NTER"/>
    <property type="match status" value="1"/>
</dbReference>
<dbReference type="EMBL" id="UOFH01000362">
    <property type="protein sequence ID" value="VAW66858.1"/>
    <property type="molecule type" value="Genomic_DNA"/>
</dbReference>
<dbReference type="InterPro" id="IPR004045">
    <property type="entry name" value="Glutathione_S-Trfase_N"/>
</dbReference>
<dbReference type="AlphaFoldDB" id="A0A3B0XF07"/>
<gene>
    <name evidence="2" type="ORF">MNBD_GAMMA08-2187</name>
</gene>
<reference evidence="2" key="1">
    <citation type="submission" date="2018-06" db="EMBL/GenBank/DDBJ databases">
        <authorList>
            <person name="Zhirakovskaya E."/>
        </authorList>
    </citation>
    <scope>NUCLEOTIDE SEQUENCE</scope>
</reference>